<protein>
    <recommendedName>
        <fullName evidence="3">DUF2591 domain-containing protein</fullName>
    </recommendedName>
</protein>
<comment type="caution">
    <text evidence="1">The sequence shown here is derived from an EMBL/GenBank/DDBJ whole genome shotgun (WGS) entry which is preliminary data.</text>
</comment>
<dbReference type="Proteomes" id="UP000311605">
    <property type="component" value="Unassembled WGS sequence"/>
</dbReference>
<evidence type="ECO:0000313" key="2">
    <source>
        <dbReference type="Proteomes" id="UP000311605"/>
    </source>
</evidence>
<dbReference type="OrthoDB" id="8374003at2"/>
<dbReference type="EMBL" id="VDMN01000001">
    <property type="protein sequence ID" value="TNM66161.1"/>
    <property type="molecule type" value="Genomic_DNA"/>
</dbReference>
<sequence length="128" mass="14219">MQVVELLKMLITLETGYRRLDGEIAKILGWREVAEKLTEDGETKTRYVWLHPENGQPGKVPFYTTNLDAAIQFAEAACPNERCGFSWEDGKASARLGNGPYFQAKNPILALSAAALHRVVTTTARVPE</sequence>
<organism evidence="1 2">
    <name type="scientific">Aliirhizobium smilacinae</name>
    <dbReference type="NCBI Taxonomy" id="1395944"/>
    <lineage>
        <taxon>Bacteria</taxon>
        <taxon>Pseudomonadati</taxon>
        <taxon>Pseudomonadota</taxon>
        <taxon>Alphaproteobacteria</taxon>
        <taxon>Hyphomicrobiales</taxon>
        <taxon>Rhizobiaceae</taxon>
        <taxon>Aliirhizobium</taxon>
    </lineage>
</organism>
<evidence type="ECO:0008006" key="3">
    <source>
        <dbReference type="Google" id="ProtNLM"/>
    </source>
</evidence>
<keyword evidence="2" id="KW-1185">Reference proteome</keyword>
<reference evidence="1 2" key="1">
    <citation type="submission" date="2019-06" db="EMBL/GenBank/DDBJ databases">
        <title>The draft genome of Rhizobium smilacinae PTYR-5.</title>
        <authorList>
            <person name="Liu L."/>
            <person name="Li L."/>
            <person name="Zhang X."/>
        </authorList>
    </citation>
    <scope>NUCLEOTIDE SEQUENCE [LARGE SCALE GENOMIC DNA]</scope>
    <source>
        <strain evidence="1 2">PTYR-5</strain>
    </source>
</reference>
<dbReference type="RefSeq" id="WP_139675328.1">
    <property type="nucleotide sequence ID" value="NZ_VDMN01000001.1"/>
</dbReference>
<dbReference type="AlphaFoldDB" id="A0A5C4XST9"/>
<evidence type="ECO:0000313" key="1">
    <source>
        <dbReference type="EMBL" id="TNM66161.1"/>
    </source>
</evidence>
<proteinExistence type="predicted"/>
<accession>A0A5C4XST9</accession>
<gene>
    <name evidence="1" type="ORF">FHP24_08105</name>
</gene>
<name>A0A5C4XST9_9HYPH</name>